<dbReference type="GO" id="GO:0003729">
    <property type="term" value="F:mRNA binding"/>
    <property type="evidence" value="ECO:0007669"/>
    <property type="project" value="TreeGrafter"/>
</dbReference>
<reference evidence="8 9" key="1">
    <citation type="journal article" date="2007" name="Proc. Natl. Acad. Sci. U.S.A.">
        <title>Parallel genomic evolution and metabolic interdependence in an ancient symbiosis.</title>
        <authorList>
            <person name="McCutcheon J.P."/>
            <person name="Moran N.A."/>
        </authorList>
    </citation>
    <scope>NUCLEOTIDE SEQUENCE [LARGE SCALE GENOMIC DNA]</scope>
    <source>
        <strain evidence="8 9">GWSS</strain>
    </source>
</reference>
<gene>
    <name evidence="8" type="primary">rpsA</name>
    <name evidence="8" type="ordered locus">SMGWSS_010</name>
</gene>
<feature type="domain" description="S1 motif" evidence="7">
    <location>
        <begin position="149"/>
        <end position="215"/>
    </location>
</feature>
<dbReference type="PANTHER" id="PTHR10724">
    <property type="entry name" value="30S RIBOSOMAL PROTEIN S1"/>
    <property type="match status" value="1"/>
</dbReference>
<accession>A8Z6B9</accession>
<dbReference type="CDD" id="cd05688">
    <property type="entry name" value="S1_RPS1_repeat_ec3"/>
    <property type="match status" value="1"/>
</dbReference>
<dbReference type="KEGG" id="smg:SMGWSS_010"/>
<dbReference type="GO" id="GO:0003735">
    <property type="term" value="F:structural constituent of ribosome"/>
    <property type="evidence" value="ECO:0007669"/>
    <property type="project" value="TreeGrafter"/>
</dbReference>
<dbReference type="PROSITE" id="PS50126">
    <property type="entry name" value="S1"/>
    <property type="match status" value="3"/>
</dbReference>
<feature type="domain" description="S1 motif" evidence="7">
    <location>
        <begin position="322"/>
        <end position="394"/>
    </location>
</feature>
<dbReference type="GO" id="GO:1990904">
    <property type="term" value="C:ribonucleoprotein complex"/>
    <property type="evidence" value="ECO:0007669"/>
    <property type="project" value="UniProtKB-KW"/>
</dbReference>
<dbReference type="STRING" id="444179.SMGWSS_010"/>
<dbReference type="AlphaFoldDB" id="A8Z6B9"/>
<sequence>MNIIFNKKNMSVEEKNESLILKDIIHINKNVKLSYFDWSSYELGLSKEEQEERKKIEKLYSDTISSIHEFYIYNGKIIKIIDRNVVIDFGFKAEGVISLNEFRYELPKVNDIIEVIVEKLDYKGRCIISYNKAKKLKSWEIIQEKFIKNEIIIFFVAARTKGGLIVVLFGIECFLPGSQIYIKPVKDFDFYVGKTMEGKIVKINNKKKNVVVSHKILIEKYIEKKKRKLISKLEKGQVLRGIVKNITHYGSFIDIGGGIDGLCHITDISWERIEHPSEKLEIGQTINFVILSIDKIKNRVQLGLKQLQSNPWNSLEEEIKKGKVVIGTVTVVTDYGAFVEIFPGVEGLVHVSEMSWSKTKKLRSSQSFVKIGDKIKVLILNYDISDQKMSLSLKRLTPDPWENIEKKYKIGSIHIVTVKSFTNFGVRLESKSESKSKSKSESKSKSKSESKSKSKSESKSKSKSESKSKSKSESKSKSKSESKSKSKSESKSKSKSESKYKLKLKLKLKLKSELDLESKLKSELESELEELEYLLYNDDISWIKNLNNSINIYKKGDLVKLIVLGLDLITGKINLGSKQLIKNFWYENIIGSIHTGKIIKFFYKGAIIKFKKKI</sequence>
<feature type="region of interest" description="Disordered" evidence="6">
    <location>
        <begin position="432"/>
        <end position="493"/>
    </location>
</feature>
<dbReference type="PRINTS" id="PR00681">
    <property type="entry name" value="RIBOSOMALS1"/>
</dbReference>
<dbReference type="SMART" id="SM00316">
    <property type="entry name" value="S1"/>
    <property type="match status" value="4"/>
</dbReference>
<dbReference type="SUPFAM" id="SSF50249">
    <property type="entry name" value="Nucleic acid-binding proteins"/>
    <property type="match status" value="4"/>
</dbReference>
<keyword evidence="5" id="KW-0175">Coiled coil</keyword>
<dbReference type="FunFam" id="2.40.50.140:FF:000103">
    <property type="entry name" value="protein RRP5 homolog"/>
    <property type="match status" value="2"/>
</dbReference>
<evidence type="ECO:0000259" key="7">
    <source>
        <dbReference type="PROSITE" id="PS50126"/>
    </source>
</evidence>
<dbReference type="GO" id="GO:0006412">
    <property type="term" value="P:translation"/>
    <property type="evidence" value="ECO:0007669"/>
    <property type="project" value="TreeGrafter"/>
</dbReference>
<dbReference type="GO" id="GO:0005840">
    <property type="term" value="C:ribosome"/>
    <property type="evidence" value="ECO:0007669"/>
    <property type="project" value="UniProtKB-KW"/>
</dbReference>
<evidence type="ECO:0000256" key="4">
    <source>
        <dbReference type="ARBA" id="ARBA00025604"/>
    </source>
</evidence>
<feature type="domain" description="S1 motif" evidence="7">
    <location>
        <begin position="236"/>
        <end position="305"/>
    </location>
</feature>
<dbReference type="Gene3D" id="2.40.50.140">
    <property type="entry name" value="Nucleic acid-binding proteins"/>
    <property type="match status" value="4"/>
</dbReference>
<proteinExistence type="inferred from homology"/>
<evidence type="ECO:0000313" key="9">
    <source>
        <dbReference type="Proteomes" id="UP000000781"/>
    </source>
</evidence>
<dbReference type="InterPro" id="IPR003029">
    <property type="entry name" value="S1_domain"/>
</dbReference>
<evidence type="ECO:0000256" key="1">
    <source>
        <dbReference type="ARBA" id="ARBA00006767"/>
    </source>
</evidence>
<comment type="similarity">
    <text evidence="1">Belongs to the bacterial ribosomal protein bS1 family.</text>
</comment>
<feature type="coiled-coil region" evidence="5">
    <location>
        <begin position="507"/>
        <end position="534"/>
    </location>
</feature>
<dbReference type="PANTHER" id="PTHR10724:SF7">
    <property type="entry name" value="SMALL RIBOSOMAL SUBUNIT PROTEIN BS1C"/>
    <property type="match status" value="1"/>
</dbReference>
<dbReference type="Pfam" id="PF00575">
    <property type="entry name" value="S1"/>
    <property type="match status" value="3"/>
</dbReference>
<keyword evidence="3" id="KW-0687">Ribonucleoprotein</keyword>
<organism evidence="8 9">
    <name type="scientific">Karelsulcia muelleri (strain GWSS)</name>
    <name type="common">Sulcia muelleri</name>
    <dbReference type="NCBI Taxonomy" id="444179"/>
    <lineage>
        <taxon>Bacteria</taxon>
        <taxon>Pseudomonadati</taxon>
        <taxon>Bacteroidota</taxon>
        <taxon>Flavobacteriia</taxon>
        <taxon>Flavobacteriales</taxon>
        <taxon>Candidatus Karelsulcia</taxon>
    </lineage>
</organism>
<dbReference type="InterPro" id="IPR050437">
    <property type="entry name" value="Ribos_protein_bS1-like"/>
</dbReference>
<evidence type="ECO:0000256" key="6">
    <source>
        <dbReference type="SAM" id="MobiDB-lite"/>
    </source>
</evidence>
<protein>
    <submittedName>
        <fullName evidence="8">Putative ribosomal protein S1</fullName>
    </submittedName>
</protein>
<evidence type="ECO:0000256" key="3">
    <source>
        <dbReference type="ARBA" id="ARBA00023274"/>
    </source>
</evidence>
<evidence type="ECO:0000256" key="2">
    <source>
        <dbReference type="ARBA" id="ARBA00022980"/>
    </source>
</evidence>
<name>A8Z6B9_KARMG</name>
<dbReference type="InterPro" id="IPR035104">
    <property type="entry name" value="Ribosomal_protein_S1-like"/>
</dbReference>
<evidence type="ECO:0000313" key="8">
    <source>
        <dbReference type="EMBL" id="ABS30442.1"/>
    </source>
</evidence>
<keyword evidence="2 8" id="KW-0689">Ribosomal protein</keyword>
<dbReference type="InterPro" id="IPR012340">
    <property type="entry name" value="NA-bd_OB-fold"/>
</dbReference>
<comment type="function">
    <text evidence="4">Binds mRNA; thus facilitating recognition of the initiation point. It is needed to translate mRNA with a short Shine-Dalgarno (SD) purine-rich sequence.</text>
</comment>
<evidence type="ECO:0000256" key="5">
    <source>
        <dbReference type="SAM" id="Coils"/>
    </source>
</evidence>
<dbReference type="HOGENOM" id="CLU_015805_2_0_10"/>
<dbReference type="Proteomes" id="UP000000781">
    <property type="component" value="Chromosome"/>
</dbReference>
<dbReference type="EMBL" id="CP000770">
    <property type="protein sequence ID" value="ABS30442.1"/>
    <property type="molecule type" value="Genomic_DNA"/>
</dbReference>